<evidence type="ECO:0000313" key="2">
    <source>
        <dbReference type="EMBL" id="TDX01831.1"/>
    </source>
</evidence>
<evidence type="ECO:0000256" key="1">
    <source>
        <dbReference type="SAM" id="Phobius"/>
    </source>
</evidence>
<feature type="transmembrane region" description="Helical" evidence="1">
    <location>
        <begin position="224"/>
        <end position="243"/>
    </location>
</feature>
<evidence type="ECO:0008006" key="4">
    <source>
        <dbReference type="Google" id="ProtNLM"/>
    </source>
</evidence>
<feature type="transmembrane region" description="Helical" evidence="1">
    <location>
        <begin position="44"/>
        <end position="64"/>
    </location>
</feature>
<proteinExistence type="predicted"/>
<dbReference type="RefSeq" id="WP_133994469.1">
    <property type="nucleotide sequence ID" value="NZ_SODV01000001.1"/>
</dbReference>
<keyword evidence="1" id="KW-0812">Transmembrane</keyword>
<feature type="transmembrane region" description="Helical" evidence="1">
    <location>
        <begin position="489"/>
        <end position="508"/>
    </location>
</feature>
<comment type="caution">
    <text evidence="2">The sequence shown here is derived from an EMBL/GenBank/DDBJ whole genome shotgun (WGS) entry which is preliminary data.</text>
</comment>
<keyword evidence="3" id="KW-1185">Reference proteome</keyword>
<feature type="transmembrane region" description="Helical" evidence="1">
    <location>
        <begin position="428"/>
        <end position="449"/>
    </location>
</feature>
<name>A0A4R8DX92_9BACT</name>
<reference evidence="2 3" key="1">
    <citation type="submission" date="2019-03" db="EMBL/GenBank/DDBJ databases">
        <title>Genomic Encyclopedia of Type Strains, Phase IV (KMG-IV): sequencing the most valuable type-strain genomes for metagenomic binning, comparative biology and taxonomic classification.</title>
        <authorList>
            <person name="Goeker M."/>
        </authorList>
    </citation>
    <scope>NUCLEOTIDE SEQUENCE [LARGE SCALE GENOMIC DNA]</scope>
    <source>
        <strain evidence="2 3">DSM 100059</strain>
    </source>
</reference>
<accession>A0A4R8DX92</accession>
<dbReference type="OrthoDB" id="636847at2"/>
<feature type="transmembrane region" description="Helical" evidence="1">
    <location>
        <begin position="138"/>
        <end position="157"/>
    </location>
</feature>
<feature type="transmembrane region" description="Helical" evidence="1">
    <location>
        <begin position="461"/>
        <end position="483"/>
    </location>
</feature>
<organism evidence="2 3">
    <name type="scientific">Dinghuibacter silviterrae</name>
    <dbReference type="NCBI Taxonomy" id="1539049"/>
    <lineage>
        <taxon>Bacteria</taxon>
        <taxon>Pseudomonadati</taxon>
        <taxon>Bacteroidota</taxon>
        <taxon>Chitinophagia</taxon>
        <taxon>Chitinophagales</taxon>
        <taxon>Chitinophagaceae</taxon>
        <taxon>Dinghuibacter</taxon>
    </lineage>
</organism>
<protein>
    <recommendedName>
        <fullName evidence="4">Dolichyl-phosphate-mannose-protein mannosyltransferase</fullName>
    </recommendedName>
</protein>
<sequence>MNNHSAIPALGQPKHFKLELETVGKFSISNSLLSFIWQSKENRLLLFLLPSLSAVQFIIFKLFYPFPDFSTDGYNYLYAAYANLDVNIWPIGYSKFLLLIHKITSNDTALVAIQYFILELSALYLFFSWRYFFGISNLSRNLLIIFLIFNPLFLYISNFVSSDALFATLSLFWFTELFWVIFKPTAINLLAQGILLFLCFTVRNSAYYYPIITVIAFLISQSKVWVKVTGLLIGPLLILPFFLHTRSVAKQMTGTAQYSLFTGWQLANNALYIWEYADTNKTLDPECKKLDQMSRAFYSTGVPDNFEENHLSRYVGNYFIREPISPLKKYLYSHYHWDNDYSGIVAWGKVSAIFYRYGRYLILQNPRAYLWEFAIPNTKFYFFPPLEKLSEYNLRLDKIEPIAQYWFKYKSTKISAASKDIQNSILKIFPILFCVLNIFFLGGVVLAQFKQEYRIYAQKINKAIIIISMFLFANFFFSIFVTIDVFRYQFFPMLVLLFGATLIIDFSGKSTHMEPRTLS</sequence>
<keyword evidence="1" id="KW-0472">Membrane</keyword>
<dbReference type="Proteomes" id="UP000294498">
    <property type="component" value="Unassembled WGS sequence"/>
</dbReference>
<keyword evidence="1" id="KW-1133">Transmembrane helix</keyword>
<evidence type="ECO:0000313" key="3">
    <source>
        <dbReference type="Proteomes" id="UP000294498"/>
    </source>
</evidence>
<dbReference type="AlphaFoldDB" id="A0A4R8DX92"/>
<gene>
    <name evidence="2" type="ORF">EDB95_2874</name>
</gene>
<feature type="transmembrane region" description="Helical" evidence="1">
    <location>
        <begin position="194"/>
        <end position="217"/>
    </location>
</feature>
<dbReference type="EMBL" id="SODV01000001">
    <property type="protein sequence ID" value="TDX01831.1"/>
    <property type="molecule type" value="Genomic_DNA"/>
</dbReference>
<feature type="transmembrane region" description="Helical" evidence="1">
    <location>
        <begin position="110"/>
        <end position="132"/>
    </location>
</feature>